<dbReference type="PANTHER" id="PTHR22912">
    <property type="entry name" value="DISULFIDE OXIDOREDUCTASE"/>
    <property type="match status" value="1"/>
</dbReference>
<dbReference type="GO" id="GO:0006103">
    <property type="term" value="P:2-oxoglutarate metabolic process"/>
    <property type="evidence" value="ECO:0007669"/>
    <property type="project" value="TreeGrafter"/>
</dbReference>
<dbReference type="EMBL" id="DRLD01000067">
    <property type="protein sequence ID" value="HED09512.1"/>
    <property type="molecule type" value="Genomic_DNA"/>
</dbReference>
<dbReference type="Gene3D" id="3.30.390.30">
    <property type="match status" value="1"/>
</dbReference>
<dbReference type="InterPro" id="IPR016156">
    <property type="entry name" value="FAD/NAD-linked_Rdtase_dimer_sf"/>
</dbReference>
<keyword evidence="4" id="KW-0285">Flavoprotein</keyword>
<dbReference type="InterPro" id="IPR004099">
    <property type="entry name" value="Pyr_nucl-diS_OxRdtase_dimer"/>
</dbReference>
<evidence type="ECO:0000256" key="7">
    <source>
        <dbReference type="ARBA" id="ARBA00023027"/>
    </source>
</evidence>
<organism evidence="9">
    <name type="scientific">Caldithrix abyssi</name>
    <dbReference type="NCBI Taxonomy" id="187145"/>
    <lineage>
        <taxon>Bacteria</taxon>
        <taxon>Pseudomonadati</taxon>
        <taxon>Calditrichota</taxon>
        <taxon>Calditrichia</taxon>
        <taxon>Calditrichales</taxon>
        <taxon>Calditrichaceae</taxon>
        <taxon>Caldithrix</taxon>
    </lineage>
</organism>
<dbReference type="SUPFAM" id="SSF55424">
    <property type="entry name" value="FAD/NAD-linked reductases, dimerisation (C-terminal) domain"/>
    <property type="match status" value="1"/>
</dbReference>
<evidence type="ECO:0000256" key="1">
    <source>
        <dbReference type="ARBA" id="ARBA00001974"/>
    </source>
</evidence>
<feature type="domain" description="Pyridine nucleotide-disulphide oxidoreductase dimerisation" evidence="8">
    <location>
        <begin position="1"/>
        <end position="103"/>
    </location>
</feature>
<comment type="cofactor">
    <cofactor evidence="1">
        <name>FAD</name>
        <dbReference type="ChEBI" id="CHEBI:57692"/>
    </cofactor>
</comment>
<evidence type="ECO:0000256" key="5">
    <source>
        <dbReference type="ARBA" id="ARBA00022827"/>
    </source>
</evidence>
<evidence type="ECO:0000256" key="4">
    <source>
        <dbReference type="ARBA" id="ARBA00022630"/>
    </source>
</evidence>
<evidence type="ECO:0000259" key="8">
    <source>
        <dbReference type="Pfam" id="PF02852"/>
    </source>
</evidence>
<dbReference type="Pfam" id="PF02852">
    <property type="entry name" value="Pyr_redox_dim"/>
    <property type="match status" value="1"/>
</dbReference>
<dbReference type="GO" id="GO:0004148">
    <property type="term" value="F:dihydrolipoyl dehydrogenase (NADH) activity"/>
    <property type="evidence" value="ECO:0007669"/>
    <property type="project" value="TreeGrafter"/>
</dbReference>
<feature type="non-terminal residue" evidence="9">
    <location>
        <position position="1"/>
    </location>
</feature>
<dbReference type="InterPro" id="IPR050151">
    <property type="entry name" value="Class-I_Pyr_Nuc-Dis_Oxidored"/>
</dbReference>
<protein>
    <recommendedName>
        <fullName evidence="3">Dihydrolipoyl dehydrogenase</fullName>
    </recommendedName>
</protein>
<dbReference type="AlphaFoldDB" id="A0A7V1PUD1"/>
<name>A0A7V1PUD1_CALAY</name>
<gene>
    <name evidence="9" type="ORF">ENJ10_02390</name>
</gene>
<keyword evidence="6" id="KW-0560">Oxidoreductase</keyword>
<dbReference type="GO" id="GO:0050660">
    <property type="term" value="F:flavin adenine dinucleotide binding"/>
    <property type="evidence" value="ECO:0007669"/>
    <property type="project" value="TreeGrafter"/>
</dbReference>
<evidence type="ECO:0000256" key="3">
    <source>
        <dbReference type="ARBA" id="ARBA00016961"/>
    </source>
</evidence>
<dbReference type="Proteomes" id="UP000886005">
    <property type="component" value="Unassembled WGS sequence"/>
</dbReference>
<keyword evidence="7" id="KW-0520">NAD</keyword>
<accession>A0A7V1PUD1</accession>
<keyword evidence="5" id="KW-0274">FAD</keyword>
<proteinExistence type="inferred from homology"/>
<comment type="similarity">
    <text evidence="2">Belongs to the class-I pyridine nucleotide-disulfide oxidoreductase family.</text>
</comment>
<evidence type="ECO:0000256" key="6">
    <source>
        <dbReference type="ARBA" id="ARBA00023002"/>
    </source>
</evidence>
<reference evidence="9" key="1">
    <citation type="journal article" date="2020" name="mSystems">
        <title>Genome- and Community-Level Interaction Insights into Carbon Utilization and Element Cycling Functions of Hydrothermarchaeota in Hydrothermal Sediment.</title>
        <authorList>
            <person name="Zhou Z."/>
            <person name="Liu Y."/>
            <person name="Xu W."/>
            <person name="Pan J."/>
            <person name="Luo Z.H."/>
            <person name="Li M."/>
        </authorList>
    </citation>
    <scope>NUCLEOTIDE SEQUENCE [LARGE SCALE GENOMIC DNA]</scope>
    <source>
        <strain evidence="9">HyVt-456</strain>
    </source>
</reference>
<comment type="caution">
    <text evidence="9">The sequence shown here is derived from an EMBL/GenBank/DDBJ whole genome shotgun (WGS) entry which is preliminary data.</text>
</comment>
<dbReference type="FunFam" id="3.30.390.30:FF:000001">
    <property type="entry name" value="Dihydrolipoyl dehydrogenase"/>
    <property type="match status" value="1"/>
</dbReference>
<dbReference type="PANTHER" id="PTHR22912:SF217">
    <property type="entry name" value="DIHYDROLIPOYL DEHYDROGENASE"/>
    <property type="match status" value="1"/>
</dbReference>
<evidence type="ECO:0000313" key="9">
    <source>
        <dbReference type="EMBL" id="HED09512.1"/>
    </source>
</evidence>
<evidence type="ECO:0000256" key="2">
    <source>
        <dbReference type="ARBA" id="ARBA00007532"/>
    </source>
</evidence>
<sequence>HPQVASIGMTEARAREEGYDVKIGKFPYTASGKARAIGAREGMVKLVFDKKYGELLGAHIIGEEATELIAELGMAKALEATPVELGKTIHAHPTLSEMIMEAALSADNEAIHI</sequence>